<dbReference type="AlphaFoldDB" id="A0A6J7JQU9"/>
<reference evidence="5" key="1">
    <citation type="submission" date="2020-05" db="EMBL/GenBank/DDBJ databases">
        <authorList>
            <person name="Chiriac C."/>
            <person name="Salcher M."/>
            <person name="Ghai R."/>
            <person name="Kavagutti S V."/>
        </authorList>
    </citation>
    <scope>NUCLEOTIDE SEQUENCE</scope>
</reference>
<dbReference type="SUPFAM" id="SSF46785">
    <property type="entry name" value="Winged helix' DNA-binding domain"/>
    <property type="match status" value="1"/>
</dbReference>
<dbReference type="InterPro" id="IPR036390">
    <property type="entry name" value="WH_DNA-bd_sf"/>
</dbReference>
<evidence type="ECO:0000256" key="2">
    <source>
        <dbReference type="ARBA" id="ARBA00023125"/>
    </source>
</evidence>
<feature type="domain" description="HTH arsR-type" evidence="4">
    <location>
        <begin position="1"/>
        <end position="88"/>
    </location>
</feature>
<dbReference type="SMART" id="SM00418">
    <property type="entry name" value="HTH_ARSR"/>
    <property type="match status" value="1"/>
</dbReference>
<dbReference type="Pfam" id="PF01022">
    <property type="entry name" value="HTH_5"/>
    <property type="match status" value="1"/>
</dbReference>
<sequence>MTDIFAALADPTRRQLLEALAKTPGQSVGDLVTLTKLGQPTVSKHLKTLRDADLVTVKVAGQNRFYSVKTAGLGKAALWLRSLGADDAFDKDIDILGEKLGELFAIGGSWIAEQLATRVNIETDPKVIGKELGRKLHEAKQQAESQAKKVVSKVKR</sequence>
<dbReference type="InterPro" id="IPR001845">
    <property type="entry name" value="HTH_ArsR_DNA-bd_dom"/>
</dbReference>
<dbReference type="PRINTS" id="PR00778">
    <property type="entry name" value="HTHARSR"/>
</dbReference>
<keyword evidence="1" id="KW-0805">Transcription regulation</keyword>
<evidence type="ECO:0000259" key="4">
    <source>
        <dbReference type="PROSITE" id="PS50987"/>
    </source>
</evidence>
<dbReference type="PROSITE" id="PS50987">
    <property type="entry name" value="HTH_ARSR_2"/>
    <property type="match status" value="1"/>
</dbReference>
<gene>
    <name evidence="5" type="ORF">UFOPK3837_00035</name>
</gene>
<proteinExistence type="predicted"/>
<accession>A0A6J7JQU9</accession>
<dbReference type="GO" id="GO:0003700">
    <property type="term" value="F:DNA-binding transcription factor activity"/>
    <property type="evidence" value="ECO:0007669"/>
    <property type="project" value="InterPro"/>
</dbReference>
<evidence type="ECO:0000256" key="3">
    <source>
        <dbReference type="ARBA" id="ARBA00023163"/>
    </source>
</evidence>
<name>A0A6J7JQU9_9ZZZZ</name>
<dbReference type="CDD" id="cd00090">
    <property type="entry name" value="HTH_ARSR"/>
    <property type="match status" value="1"/>
</dbReference>
<organism evidence="5">
    <name type="scientific">freshwater metagenome</name>
    <dbReference type="NCBI Taxonomy" id="449393"/>
    <lineage>
        <taxon>unclassified sequences</taxon>
        <taxon>metagenomes</taxon>
        <taxon>ecological metagenomes</taxon>
    </lineage>
</organism>
<dbReference type="Gene3D" id="1.10.10.10">
    <property type="entry name" value="Winged helix-like DNA-binding domain superfamily/Winged helix DNA-binding domain"/>
    <property type="match status" value="1"/>
</dbReference>
<dbReference type="InterPro" id="IPR011991">
    <property type="entry name" value="ArsR-like_HTH"/>
</dbReference>
<protein>
    <submittedName>
        <fullName evidence="5">Unannotated protein</fullName>
    </submittedName>
</protein>
<dbReference type="InterPro" id="IPR051081">
    <property type="entry name" value="HTH_MetalResp_TranReg"/>
</dbReference>
<evidence type="ECO:0000313" key="5">
    <source>
        <dbReference type="EMBL" id="CAB4944694.1"/>
    </source>
</evidence>
<dbReference type="GO" id="GO:0003677">
    <property type="term" value="F:DNA binding"/>
    <property type="evidence" value="ECO:0007669"/>
    <property type="project" value="UniProtKB-KW"/>
</dbReference>
<dbReference type="EMBL" id="CAFBNO010000001">
    <property type="protein sequence ID" value="CAB4944694.1"/>
    <property type="molecule type" value="Genomic_DNA"/>
</dbReference>
<dbReference type="PANTHER" id="PTHR33154">
    <property type="entry name" value="TRANSCRIPTIONAL REGULATOR, ARSR FAMILY"/>
    <property type="match status" value="1"/>
</dbReference>
<keyword evidence="2" id="KW-0238">DNA-binding</keyword>
<dbReference type="NCBIfam" id="NF033788">
    <property type="entry name" value="HTH_metalloreg"/>
    <property type="match status" value="1"/>
</dbReference>
<evidence type="ECO:0000256" key="1">
    <source>
        <dbReference type="ARBA" id="ARBA00023015"/>
    </source>
</evidence>
<keyword evidence="3" id="KW-0804">Transcription</keyword>
<dbReference type="InterPro" id="IPR036388">
    <property type="entry name" value="WH-like_DNA-bd_sf"/>
</dbReference>
<dbReference type="PANTHER" id="PTHR33154:SF33">
    <property type="entry name" value="TRANSCRIPTIONAL REPRESSOR SDPR"/>
    <property type="match status" value="1"/>
</dbReference>